<dbReference type="PATRIC" id="fig|1398.25.peg.1796"/>
<accession>A0A150KGZ1</accession>
<sequence>MMEQLSFQLAEIDREETRKRVEGALEKYRVLLLTQELDQVPKVTSSYSLVPPSNTNQFHSSTEEAAVKNVDYERERSDYIRKVSMSVNRLGFKERAILIRRYMTEDDVFDYEVYNGLNISERTYHRIKSRAFYKLAFALKIEAYKDKEVQKDELCPANP</sequence>
<dbReference type="EMBL" id="LQYI01000024">
    <property type="protein sequence ID" value="KYC71651.1"/>
    <property type="molecule type" value="Genomic_DNA"/>
</dbReference>
<dbReference type="AlphaFoldDB" id="A0A150KGZ1"/>
<name>A0A150KGZ1_HEYCO</name>
<evidence type="ECO:0000313" key="1">
    <source>
        <dbReference type="EMBL" id="KYC71651.1"/>
    </source>
</evidence>
<organism evidence="1 2">
    <name type="scientific">Heyndrickxia coagulans</name>
    <name type="common">Weizmannia coagulans</name>
    <dbReference type="NCBI Taxonomy" id="1398"/>
    <lineage>
        <taxon>Bacteria</taxon>
        <taxon>Bacillati</taxon>
        <taxon>Bacillota</taxon>
        <taxon>Bacilli</taxon>
        <taxon>Bacillales</taxon>
        <taxon>Bacillaceae</taxon>
        <taxon>Heyndrickxia</taxon>
    </lineage>
</organism>
<dbReference type="Proteomes" id="UP000075304">
    <property type="component" value="Unassembled WGS sequence"/>
</dbReference>
<evidence type="ECO:0008006" key="3">
    <source>
        <dbReference type="Google" id="ProtNLM"/>
    </source>
</evidence>
<gene>
    <name evidence="1" type="ORF">B4099_3192</name>
</gene>
<dbReference type="InterPro" id="IPR006524">
    <property type="entry name" value="ArpU-like"/>
</dbReference>
<dbReference type="RefSeq" id="WP_061574470.1">
    <property type="nucleotide sequence ID" value="NZ_LQYI01000024.1"/>
</dbReference>
<dbReference type="NCBIfam" id="TIGR01637">
    <property type="entry name" value="phage_arpU"/>
    <property type="match status" value="1"/>
</dbReference>
<proteinExistence type="predicted"/>
<comment type="caution">
    <text evidence="1">The sequence shown here is derived from an EMBL/GenBank/DDBJ whole genome shotgun (WGS) entry which is preliminary data.</text>
</comment>
<protein>
    <recommendedName>
        <fullName evidence="3">ArpU family transcriptional regulator</fullName>
    </recommendedName>
</protein>
<reference evidence="1 2" key="1">
    <citation type="submission" date="2016-01" db="EMBL/GenBank/DDBJ databases">
        <title>Genome Sequences of Twelve Sporeforming Bacillus Species Isolated from Foods.</title>
        <authorList>
            <person name="Berendsen E.M."/>
            <person name="Wells-Bennik M.H."/>
            <person name="Krawcyk A.O."/>
            <person name="De Jong A."/>
            <person name="Holsappel S."/>
            <person name="Eijlander R.T."/>
            <person name="Kuipers O.P."/>
        </authorList>
    </citation>
    <scope>NUCLEOTIDE SEQUENCE [LARGE SCALE GENOMIC DNA]</scope>
    <source>
        <strain evidence="1 2">B4099</strain>
    </source>
</reference>
<evidence type="ECO:0000313" key="2">
    <source>
        <dbReference type="Proteomes" id="UP000075304"/>
    </source>
</evidence>